<keyword evidence="4" id="KW-1185">Reference proteome</keyword>
<dbReference type="RefSeq" id="WP_077275825.1">
    <property type="nucleotide sequence ID" value="NZ_CP019609.1"/>
</dbReference>
<name>A0A1Q2D5Y5_9ENTE</name>
<dbReference type="Proteomes" id="UP000188246">
    <property type="component" value="Chromosome"/>
</dbReference>
<sequence>MTQYKNIVKYIIGILMIGFAGFIGTQSMNAAEPENYKVIIHHVEGINKTQNTGEEMPSFTGKKLKDHSLRRMI</sequence>
<evidence type="ECO:0000313" key="3">
    <source>
        <dbReference type="EMBL" id="AQP53742.1"/>
    </source>
</evidence>
<dbReference type="STRING" id="633807.BW732_05480"/>
<accession>A0A1Q2D5Y5</accession>
<evidence type="ECO:0000313" key="4">
    <source>
        <dbReference type="Proteomes" id="UP000188246"/>
    </source>
</evidence>
<keyword evidence="2" id="KW-0812">Transmembrane</keyword>
<keyword evidence="2" id="KW-0472">Membrane</keyword>
<evidence type="ECO:0000256" key="2">
    <source>
        <dbReference type="SAM" id="Phobius"/>
    </source>
</evidence>
<proteinExistence type="predicted"/>
<dbReference type="EMBL" id="CP019609">
    <property type="protein sequence ID" value="AQP53742.1"/>
    <property type="molecule type" value="Genomic_DNA"/>
</dbReference>
<feature type="region of interest" description="Disordered" evidence="1">
    <location>
        <begin position="50"/>
        <end position="73"/>
    </location>
</feature>
<feature type="transmembrane region" description="Helical" evidence="2">
    <location>
        <begin position="7"/>
        <end position="25"/>
    </location>
</feature>
<reference evidence="3 4" key="1">
    <citation type="journal article" date="2010" name="Int. J. Syst. Evol. Microbiol.">
        <title>Vagococcus penaei sp. nov., isolated from spoilage microbiota of cooked shrimp (Penaeus vannamei).</title>
        <authorList>
            <person name="Jaffres E."/>
            <person name="Prevost H."/>
            <person name="Rossero A."/>
            <person name="Joffraud J.J."/>
            <person name="Dousset X."/>
        </authorList>
    </citation>
    <scope>NUCLEOTIDE SEQUENCE [LARGE SCALE GENOMIC DNA]</scope>
    <source>
        <strain evidence="3 4">CD276</strain>
    </source>
</reference>
<gene>
    <name evidence="3" type="ORF">BW732_05480</name>
</gene>
<protein>
    <submittedName>
        <fullName evidence="3">Uncharacterized protein</fullName>
    </submittedName>
</protein>
<dbReference type="KEGG" id="vpi:BW732_05480"/>
<dbReference type="AlphaFoldDB" id="A0A1Q2D5Y5"/>
<organism evidence="3 4">
    <name type="scientific">Vagococcus penaei</name>
    <dbReference type="NCBI Taxonomy" id="633807"/>
    <lineage>
        <taxon>Bacteria</taxon>
        <taxon>Bacillati</taxon>
        <taxon>Bacillota</taxon>
        <taxon>Bacilli</taxon>
        <taxon>Lactobacillales</taxon>
        <taxon>Enterococcaceae</taxon>
        <taxon>Vagococcus</taxon>
    </lineage>
</organism>
<keyword evidence="2" id="KW-1133">Transmembrane helix</keyword>
<evidence type="ECO:0000256" key="1">
    <source>
        <dbReference type="SAM" id="MobiDB-lite"/>
    </source>
</evidence>